<evidence type="ECO:0000313" key="9">
    <source>
        <dbReference type="Proteomes" id="UP001168821"/>
    </source>
</evidence>
<feature type="transmembrane region" description="Helical" evidence="6">
    <location>
        <begin position="416"/>
        <end position="436"/>
    </location>
</feature>
<reference evidence="8" key="1">
    <citation type="journal article" date="2023" name="G3 (Bethesda)">
        <title>Whole genome assemblies of Zophobas morio and Tenebrio molitor.</title>
        <authorList>
            <person name="Kaur S."/>
            <person name="Stinson S.A."/>
            <person name="diCenzo G.C."/>
        </authorList>
    </citation>
    <scope>NUCLEOTIDE SEQUENCE</scope>
    <source>
        <strain evidence="8">QUZm001</strain>
    </source>
</reference>
<evidence type="ECO:0000256" key="6">
    <source>
        <dbReference type="SAM" id="Phobius"/>
    </source>
</evidence>
<evidence type="ECO:0000313" key="8">
    <source>
        <dbReference type="EMBL" id="KAJ3662671.1"/>
    </source>
</evidence>
<name>A0AA38IWJ7_9CUCU</name>
<dbReference type="Proteomes" id="UP001168821">
    <property type="component" value="Unassembled WGS sequence"/>
</dbReference>
<dbReference type="Pfam" id="PF01490">
    <property type="entry name" value="Aa_trans"/>
    <property type="match status" value="1"/>
</dbReference>
<dbReference type="GO" id="GO:0015179">
    <property type="term" value="F:L-amino acid transmembrane transporter activity"/>
    <property type="evidence" value="ECO:0007669"/>
    <property type="project" value="TreeGrafter"/>
</dbReference>
<feature type="transmembrane region" description="Helical" evidence="6">
    <location>
        <begin position="276"/>
        <end position="296"/>
    </location>
</feature>
<feature type="transmembrane region" description="Helical" evidence="6">
    <location>
        <begin position="456"/>
        <end position="475"/>
    </location>
</feature>
<keyword evidence="4 6" id="KW-0472">Membrane</keyword>
<dbReference type="EMBL" id="JALNTZ010000002">
    <property type="protein sequence ID" value="KAJ3662671.1"/>
    <property type="molecule type" value="Genomic_DNA"/>
</dbReference>
<feature type="transmembrane region" description="Helical" evidence="6">
    <location>
        <begin position="308"/>
        <end position="333"/>
    </location>
</feature>
<evidence type="ECO:0000259" key="7">
    <source>
        <dbReference type="Pfam" id="PF01490"/>
    </source>
</evidence>
<evidence type="ECO:0000256" key="3">
    <source>
        <dbReference type="ARBA" id="ARBA00022989"/>
    </source>
</evidence>
<feature type="domain" description="Amino acid transporter transmembrane" evidence="7">
    <location>
        <begin position="77"/>
        <end position="478"/>
    </location>
</feature>
<dbReference type="PANTHER" id="PTHR22950">
    <property type="entry name" value="AMINO ACID TRANSPORTER"/>
    <property type="match status" value="1"/>
</dbReference>
<organism evidence="8 9">
    <name type="scientific">Zophobas morio</name>
    <dbReference type="NCBI Taxonomy" id="2755281"/>
    <lineage>
        <taxon>Eukaryota</taxon>
        <taxon>Metazoa</taxon>
        <taxon>Ecdysozoa</taxon>
        <taxon>Arthropoda</taxon>
        <taxon>Hexapoda</taxon>
        <taxon>Insecta</taxon>
        <taxon>Pterygota</taxon>
        <taxon>Neoptera</taxon>
        <taxon>Endopterygota</taxon>
        <taxon>Coleoptera</taxon>
        <taxon>Polyphaga</taxon>
        <taxon>Cucujiformia</taxon>
        <taxon>Tenebrionidae</taxon>
        <taxon>Zophobas</taxon>
    </lineage>
</organism>
<feature type="region of interest" description="Disordered" evidence="5">
    <location>
        <begin position="1"/>
        <end position="31"/>
    </location>
</feature>
<comment type="subcellular location">
    <subcellularLocation>
        <location evidence="1">Membrane</location>
        <topology evidence="1">Multi-pass membrane protein</topology>
    </subcellularLocation>
</comment>
<dbReference type="AlphaFoldDB" id="A0AA38IWJ7"/>
<sequence>MELQNSSSAPPNSTKQPWNGSKLNYQTDLKDRSNENVFMTFQSKEPIISIPMHEKEPKDKVPGSGGGHGHGISVEHPTSYGETLMHLFKGNVGSGIFAMGDAIRNAGILVGPGIVLLLGIICVHCQHLLLSVALKMKAKKEVNIPPDFAETVELCFSTGPPAMQRIAKYMKRLVNIFLCVTQLGFCCVYFVFISENAKQVLDYYGYVMDVHLHMAIFLLPILCTSLIRNLKYLAPFSTIANIFMLMGLIITVYYTSQDLPPISERQYVASLSQFPLFFGTAVFAFEGIGLVLPLQNEMKNPADFKKPLGVLNVGMCVVMLLLVMIGSLSYWHYGEDIKGSVTLNLPETEILAQSVKIIISLGILFTYALQFYIAVEIMYPNLQSLLGPFKYPVFAELTFRSVLVLLTFVLAEAIPFLNLFISLVGAISSSALALLFPPVLDLVTSYSFGDLKPVTVFKNVIILFIGCVGCVTGTYESINSIISAFDKQ</sequence>
<accession>A0AA38IWJ7</accession>
<dbReference type="PANTHER" id="PTHR22950:SF349">
    <property type="entry name" value="AMINO ACID TRANSPORTER TRANSMEMBRANE DOMAIN-CONTAINING PROTEIN"/>
    <property type="match status" value="1"/>
</dbReference>
<feature type="transmembrane region" description="Helical" evidence="6">
    <location>
        <begin position="204"/>
        <end position="227"/>
    </location>
</feature>
<gene>
    <name evidence="8" type="ORF">Zmor_007009</name>
</gene>
<dbReference type="GO" id="GO:0005774">
    <property type="term" value="C:vacuolar membrane"/>
    <property type="evidence" value="ECO:0007669"/>
    <property type="project" value="TreeGrafter"/>
</dbReference>
<keyword evidence="3 6" id="KW-1133">Transmembrane helix</keyword>
<evidence type="ECO:0000256" key="2">
    <source>
        <dbReference type="ARBA" id="ARBA00022692"/>
    </source>
</evidence>
<dbReference type="InterPro" id="IPR013057">
    <property type="entry name" value="AA_transpt_TM"/>
</dbReference>
<feature type="transmembrane region" description="Helical" evidence="6">
    <location>
        <begin position="108"/>
        <end position="130"/>
    </location>
</feature>
<feature type="transmembrane region" description="Helical" evidence="6">
    <location>
        <begin position="239"/>
        <end position="256"/>
    </location>
</feature>
<keyword evidence="2 6" id="KW-0812">Transmembrane</keyword>
<feature type="transmembrane region" description="Helical" evidence="6">
    <location>
        <begin position="353"/>
        <end position="379"/>
    </location>
</feature>
<evidence type="ECO:0000256" key="4">
    <source>
        <dbReference type="ARBA" id="ARBA00023136"/>
    </source>
</evidence>
<evidence type="ECO:0000256" key="1">
    <source>
        <dbReference type="ARBA" id="ARBA00004141"/>
    </source>
</evidence>
<feature type="transmembrane region" description="Helical" evidence="6">
    <location>
        <begin position="173"/>
        <end position="192"/>
    </location>
</feature>
<protein>
    <recommendedName>
        <fullName evidence="7">Amino acid transporter transmembrane domain-containing protein</fullName>
    </recommendedName>
</protein>
<evidence type="ECO:0000256" key="5">
    <source>
        <dbReference type="SAM" id="MobiDB-lite"/>
    </source>
</evidence>
<comment type="caution">
    <text evidence="8">The sequence shown here is derived from an EMBL/GenBank/DDBJ whole genome shotgun (WGS) entry which is preliminary data.</text>
</comment>
<feature type="compositionally biased region" description="Polar residues" evidence="5">
    <location>
        <begin position="1"/>
        <end position="27"/>
    </location>
</feature>
<keyword evidence="9" id="KW-1185">Reference proteome</keyword>
<proteinExistence type="predicted"/>